<proteinExistence type="inferred from homology"/>
<dbReference type="Proteomes" id="UP000040453">
    <property type="component" value="Unassembled WGS sequence"/>
</dbReference>
<dbReference type="SUPFAM" id="SSF54001">
    <property type="entry name" value="Cysteine proteinases"/>
    <property type="match status" value="1"/>
</dbReference>
<dbReference type="PANTHER" id="PTHR47053">
    <property type="entry name" value="MUREIN DD-ENDOPEPTIDASE MEPH-RELATED"/>
    <property type="match status" value="1"/>
</dbReference>
<dbReference type="InterPro" id="IPR038765">
    <property type="entry name" value="Papain-like_cys_pep_sf"/>
</dbReference>
<dbReference type="PANTHER" id="PTHR47053:SF1">
    <property type="entry name" value="MUREIN DD-ENDOPEPTIDASE MEPH-RELATED"/>
    <property type="match status" value="1"/>
</dbReference>
<dbReference type="Gene3D" id="1.10.101.10">
    <property type="entry name" value="PGBD-like superfamily/PGBD"/>
    <property type="match status" value="1"/>
</dbReference>
<evidence type="ECO:0000313" key="6">
    <source>
        <dbReference type="EMBL" id="CEI82990.1"/>
    </source>
</evidence>
<dbReference type="RefSeq" id="WP_042533134.1">
    <property type="nucleotide sequence ID" value="NZ_CDGG01000001.1"/>
</dbReference>
<dbReference type="STRING" id="545501.BN997_02879"/>
<feature type="domain" description="NlpC/P60" evidence="5">
    <location>
        <begin position="182"/>
        <end position="303"/>
    </location>
</feature>
<reference evidence="6 7" key="1">
    <citation type="submission" date="2014-11" db="EMBL/GenBank/DDBJ databases">
        <authorList>
            <person name="Urmite Genomes Urmite Genomes"/>
        </authorList>
    </citation>
    <scope>NUCLEOTIDE SEQUENCE [LARGE SCALE GENOMIC DNA]</scope>
    <source>
        <strain evidence="6 7">Oc5</strain>
    </source>
</reference>
<name>A0A0A1MCA5_9BACI</name>
<keyword evidence="4" id="KW-0788">Thiol protease</keyword>
<accession>A0A0A1MCA5</accession>
<dbReference type="InterPro" id="IPR036365">
    <property type="entry name" value="PGBD-like_sf"/>
</dbReference>
<dbReference type="GO" id="GO:0006508">
    <property type="term" value="P:proteolysis"/>
    <property type="evidence" value="ECO:0007669"/>
    <property type="project" value="UniProtKB-KW"/>
</dbReference>
<dbReference type="OrthoDB" id="9813368at2"/>
<evidence type="ECO:0000256" key="4">
    <source>
        <dbReference type="ARBA" id="ARBA00022807"/>
    </source>
</evidence>
<dbReference type="Pfam" id="PF01471">
    <property type="entry name" value="PG_binding_1"/>
    <property type="match status" value="1"/>
</dbReference>
<evidence type="ECO:0000313" key="7">
    <source>
        <dbReference type="Proteomes" id="UP000040453"/>
    </source>
</evidence>
<comment type="similarity">
    <text evidence="1">Belongs to the peptidase C40 family.</text>
</comment>
<dbReference type="SUPFAM" id="SSF47090">
    <property type="entry name" value="PGBD-like"/>
    <property type="match status" value="1"/>
</dbReference>
<dbReference type="EMBL" id="CDGG01000001">
    <property type="protein sequence ID" value="CEI82990.1"/>
    <property type="molecule type" value="Genomic_DNA"/>
</dbReference>
<dbReference type="InterPro" id="IPR051202">
    <property type="entry name" value="Peptidase_C40"/>
</dbReference>
<evidence type="ECO:0000259" key="5">
    <source>
        <dbReference type="PROSITE" id="PS51935"/>
    </source>
</evidence>
<keyword evidence="7" id="KW-1185">Reference proteome</keyword>
<keyword evidence="2" id="KW-0645">Protease</keyword>
<dbReference type="GO" id="GO:0008234">
    <property type="term" value="F:cysteine-type peptidase activity"/>
    <property type="evidence" value="ECO:0007669"/>
    <property type="project" value="UniProtKB-KW"/>
</dbReference>
<dbReference type="InterPro" id="IPR000064">
    <property type="entry name" value="NLP_P60_dom"/>
</dbReference>
<dbReference type="Gene3D" id="3.90.1720.10">
    <property type="entry name" value="endopeptidase domain like (from Nostoc punctiforme)"/>
    <property type="match status" value="1"/>
</dbReference>
<gene>
    <name evidence="6" type="primary">lytF_2</name>
    <name evidence="6" type="ORF">BN997_02879</name>
</gene>
<organism evidence="6 7">
    <name type="scientific">Oceanobacillus oncorhynchi</name>
    <dbReference type="NCBI Taxonomy" id="545501"/>
    <lineage>
        <taxon>Bacteria</taxon>
        <taxon>Bacillati</taxon>
        <taxon>Bacillota</taxon>
        <taxon>Bacilli</taxon>
        <taxon>Bacillales</taxon>
        <taxon>Bacillaceae</taxon>
        <taxon>Oceanobacillus</taxon>
    </lineage>
</organism>
<dbReference type="PROSITE" id="PS51935">
    <property type="entry name" value="NLPC_P60"/>
    <property type="match status" value="1"/>
</dbReference>
<dbReference type="AlphaFoldDB" id="A0A0A1MCA5"/>
<dbReference type="InterPro" id="IPR002477">
    <property type="entry name" value="Peptidoglycan-bd-like"/>
</dbReference>
<sequence length="303" mass="32128">MATPNLRVKKYVLSSALATSIALTPFLGDSVFASAGEGSSKGDISIEESNLSNFQVEQQPPTTTEIVNTSILQQGSVGSEVEHVQNTLQSLGYYSYQVDGVFGDITAQAVRDFQADQGLQVDGIIGSNTKNALALPADTPSLPQDTISETNDEELALEETGNSNELTNTNVSSESSESAAISPSHDNIVAAAESVLGTPYVWGGTTASGLDSSGFIQYVFNQVGIDVARTHRDNWVNTGVRVNSPSVGDVVFFEGTYDVQGASHSGIYIGNNQMIHSGDNGVVVADISIDYWQSHYIGAKSYR</sequence>
<dbReference type="InterPro" id="IPR036366">
    <property type="entry name" value="PGBDSf"/>
</dbReference>
<evidence type="ECO:0000256" key="2">
    <source>
        <dbReference type="ARBA" id="ARBA00022670"/>
    </source>
</evidence>
<dbReference type="Pfam" id="PF00877">
    <property type="entry name" value="NLPC_P60"/>
    <property type="match status" value="1"/>
</dbReference>
<protein>
    <submittedName>
        <fullName evidence="6">Peptidoglycan endopeptidase LytF</fullName>
    </submittedName>
</protein>
<evidence type="ECO:0000256" key="3">
    <source>
        <dbReference type="ARBA" id="ARBA00022801"/>
    </source>
</evidence>
<keyword evidence="3" id="KW-0378">Hydrolase</keyword>
<evidence type="ECO:0000256" key="1">
    <source>
        <dbReference type="ARBA" id="ARBA00007074"/>
    </source>
</evidence>